<comment type="similarity">
    <text evidence="3">Belongs to the major facilitator superfamily. FHS transporter (TC 2.A.1.7) family.</text>
</comment>
<dbReference type="InterPro" id="IPR036259">
    <property type="entry name" value="MFS_trans_sf"/>
</dbReference>
<dbReference type="GO" id="GO:1904659">
    <property type="term" value="P:D-glucose transmembrane transport"/>
    <property type="evidence" value="ECO:0007669"/>
    <property type="project" value="InterPro"/>
</dbReference>
<feature type="transmembrane region" description="Helical" evidence="11">
    <location>
        <begin position="21"/>
        <end position="41"/>
    </location>
</feature>
<feature type="transmembrane region" description="Helical" evidence="11">
    <location>
        <begin position="379"/>
        <end position="398"/>
    </location>
</feature>
<evidence type="ECO:0000256" key="4">
    <source>
        <dbReference type="ARBA" id="ARBA00022448"/>
    </source>
</evidence>
<dbReference type="CDD" id="cd17394">
    <property type="entry name" value="MFS_FucP_like"/>
    <property type="match status" value="1"/>
</dbReference>
<evidence type="ECO:0000256" key="5">
    <source>
        <dbReference type="ARBA" id="ARBA00022475"/>
    </source>
</evidence>
<keyword evidence="9 11" id="KW-1133">Transmembrane helix</keyword>
<feature type="transmembrane region" description="Helical" evidence="11">
    <location>
        <begin position="404"/>
        <end position="423"/>
    </location>
</feature>
<feature type="transmembrane region" description="Helical" evidence="11">
    <location>
        <begin position="254"/>
        <end position="278"/>
    </location>
</feature>
<evidence type="ECO:0000256" key="6">
    <source>
        <dbReference type="ARBA" id="ARBA00022519"/>
    </source>
</evidence>
<dbReference type="Proteomes" id="UP000240978">
    <property type="component" value="Unassembled WGS sequence"/>
</dbReference>
<feature type="transmembrane region" description="Helical" evidence="11">
    <location>
        <begin position="206"/>
        <end position="224"/>
    </location>
</feature>
<dbReference type="NCBIfam" id="TIGR01272">
    <property type="entry name" value="gluP"/>
    <property type="match status" value="1"/>
</dbReference>
<feature type="transmembrane region" description="Helical" evidence="11">
    <location>
        <begin position="89"/>
        <end position="108"/>
    </location>
</feature>
<dbReference type="Gene3D" id="1.20.1250.20">
    <property type="entry name" value="MFS general substrate transporter like domains"/>
    <property type="match status" value="2"/>
</dbReference>
<sequence>MAGAAMPTSTVKANTDTKKSYLFPFILVTSLFFLWALIHNMSPILIPHLKKACQLSDMQSAFIDSAVFAAYFLMALPAGAVMKKFGYKAGIILGLSLYALGAFLFIPAASTREYSFFLGALFIIATGLTFLETAANPYVSVLGSPETATTRLNLAQSFNGVGAMIAPILGAKFILSGTELSKAQLTAMSPDALQHYLVGEASTVKMPYLIIGIIVLLIAVLFVITKMPEVTEQEDTSIDATAGEKGSIFRHRHLIAAVVAMFFYIGGQVGVNAFFIRFAKYTAGIGEKEAAVLLGSVAGLGFMVGRFFGTFLMRTIKPQILLTLYGAINVGLILIAMTTKGQVAVWTVLAVPFFMSIMFPTIFSLGIKGLGGDTKFGSSLIIMSIVGGAVFPPLMGLISDNSNIQMAYILPLICFAVVVWFGTKGYKLDKAH</sequence>
<dbReference type="GO" id="GO:0055056">
    <property type="term" value="F:D-glucose transmembrane transporter activity"/>
    <property type="evidence" value="ECO:0007669"/>
    <property type="project" value="InterPro"/>
</dbReference>
<dbReference type="InterPro" id="IPR005275">
    <property type="entry name" value="Lfuc_symporter_FucP"/>
</dbReference>
<name>A0A2P8G7N6_9BACT</name>
<dbReference type="SUPFAM" id="SSF103473">
    <property type="entry name" value="MFS general substrate transporter"/>
    <property type="match status" value="1"/>
</dbReference>
<dbReference type="RefSeq" id="WP_106603174.1">
    <property type="nucleotide sequence ID" value="NZ_PYGK01000006.1"/>
</dbReference>
<organism evidence="12 13">
    <name type="scientific">Chitinophaga ginsengisoli</name>
    <dbReference type="NCBI Taxonomy" id="363837"/>
    <lineage>
        <taxon>Bacteria</taxon>
        <taxon>Pseudomonadati</taxon>
        <taxon>Bacteroidota</taxon>
        <taxon>Chitinophagia</taxon>
        <taxon>Chitinophagales</taxon>
        <taxon>Chitinophagaceae</taxon>
        <taxon>Chitinophaga</taxon>
    </lineage>
</organism>
<feature type="transmembrane region" description="Helical" evidence="11">
    <location>
        <begin position="290"/>
        <end position="308"/>
    </location>
</feature>
<feature type="transmembrane region" description="Helical" evidence="11">
    <location>
        <begin position="320"/>
        <end position="337"/>
    </location>
</feature>
<evidence type="ECO:0000256" key="7">
    <source>
        <dbReference type="ARBA" id="ARBA00022597"/>
    </source>
</evidence>
<dbReference type="NCBIfam" id="TIGR00885">
    <property type="entry name" value="fucP"/>
    <property type="match status" value="1"/>
</dbReference>
<dbReference type="GO" id="GO:0005886">
    <property type="term" value="C:plasma membrane"/>
    <property type="evidence" value="ECO:0007669"/>
    <property type="project" value="UniProtKB-SubCell"/>
</dbReference>
<evidence type="ECO:0000256" key="3">
    <source>
        <dbReference type="ARBA" id="ARBA00009120"/>
    </source>
</evidence>
<proteinExistence type="inferred from homology"/>
<feature type="transmembrane region" description="Helical" evidence="11">
    <location>
        <begin position="114"/>
        <end position="131"/>
    </location>
</feature>
<evidence type="ECO:0000256" key="2">
    <source>
        <dbReference type="ARBA" id="ARBA00004429"/>
    </source>
</evidence>
<evidence type="ECO:0000256" key="11">
    <source>
        <dbReference type="SAM" id="Phobius"/>
    </source>
</evidence>
<accession>A0A2P8G7N6</accession>
<dbReference type="InterPro" id="IPR011701">
    <property type="entry name" value="MFS"/>
</dbReference>
<comment type="subcellular location">
    <subcellularLocation>
        <location evidence="2">Cell inner membrane</location>
        <topology evidence="2">Multi-pass membrane protein</topology>
    </subcellularLocation>
</comment>
<dbReference type="PANTHER" id="PTHR43702:SF3">
    <property type="entry name" value="PROTEIN TSGA"/>
    <property type="match status" value="1"/>
</dbReference>
<gene>
    <name evidence="12" type="ORF">CLV42_106314</name>
</gene>
<dbReference type="OrthoDB" id="9786665at2"/>
<dbReference type="PANTHER" id="PTHR43702">
    <property type="entry name" value="L-FUCOSE-PROTON SYMPORTER"/>
    <property type="match status" value="1"/>
</dbReference>
<keyword evidence="8 11" id="KW-0812">Transmembrane</keyword>
<dbReference type="AlphaFoldDB" id="A0A2P8G7N6"/>
<reference evidence="12 13" key="1">
    <citation type="submission" date="2018-03" db="EMBL/GenBank/DDBJ databases">
        <title>Genomic Encyclopedia of Archaeal and Bacterial Type Strains, Phase II (KMG-II): from individual species to whole genera.</title>
        <authorList>
            <person name="Goeker M."/>
        </authorList>
    </citation>
    <scope>NUCLEOTIDE SEQUENCE [LARGE SCALE GENOMIC DNA]</scope>
    <source>
        <strain evidence="12 13">DSM 18107</strain>
    </source>
</reference>
<comment type="caution">
    <text evidence="12">The sequence shown here is derived from an EMBL/GenBank/DDBJ whole genome shotgun (WGS) entry which is preliminary data.</text>
</comment>
<keyword evidence="10 11" id="KW-0472">Membrane</keyword>
<dbReference type="EMBL" id="PYGK01000006">
    <property type="protein sequence ID" value="PSL29978.1"/>
    <property type="molecule type" value="Genomic_DNA"/>
</dbReference>
<keyword evidence="7" id="KW-0762">Sugar transport</keyword>
<keyword evidence="5" id="KW-1003">Cell membrane</keyword>
<dbReference type="GO" id="GO:0005354">
    <property type="term" value="F:galactose transmembrane transporter activity"/>
    <property type="evidence" value="ECO:0007669"/>
    <property type="project" value="InterPro"/>
</dbReference>
<dbReference type="Pfam" id="PF07690">
    <property type="entry name" value="MFS_1"/>
    <property type="match status" value="1"/>
</dbReference>
<evidence type="ECO:0000313" key="12">
    <source>
        <dbReference type="EMBL" id="PSL29978.1"/>
    </source>
</evidence>
<dbReference type="InterPro" id="IPR050375">
    <property type="entry name" value="MFS_TsgA-like"/>
</dbReference>
<comment type="function">
    <text evidence="1">Intake of glucose and galactose.</text>
</comment>
<feature type="transmembrane region" description="Helical" evidence="11">
    <location>
        <begin position="61"/>
        <end position="82"/>
    </location>
</feature>
<evidence type="ECO:0000256" key="8">
    <source>
        <dbReference type="ARBA" id="ARBA00022692"/>
    </source>
</evidence>
<dbReference type="GO" id="GO:0015535">
    <property type="term" value="F:fucose:proton symporter activity"/>
    <property type="evidence" value="ECO:0007669"/>
    <property type="project" value="InterPro"/>
</dbReference>
<dbReference type="InterPro" id="IPR005964">
    <property type="entry name" value="Glc/Gal_transptr_bac"/>
</dbReference>
<keyword evidence="13" id="KW-1185">Reference proteome</keyword>
<keyword evidence="4" id="KW-0813">Transport</keyword>
<feature type="transmembrane region" description="Helical" evidence="11">
    <location>
        <begin position="152"/>
        <end position="175"/>
    </location>
</feature>
<keyword evidence="6" id="KW-0997">Cell inner membrane</keyword>
<evidence type="ECO:0000256" key="10">
    <source>
        <dbReference type="ARBA" id="ARBA00023136"/>
    </source>
</evidence>
<feature type="transmembrane region" description="Helical" evidence="11">
    <location>
        <begin position="343"/>
        <end position="367"/>
    </location>
</feature>
<evidence type="ECO:0000256" key="1">
    <source>
        <dbReference type="ARBA" id="ARBA00003321"/>
    </source>
</evidence>
<protein>
    <submittedName>
        <fullName evidence="12">FHS family L-fucose permease-like MFS transporter</fullName>
    </submittedName>
</protein>
<evidence type="ECO:0000313" key="13">
    <source>
        <dbReference type="Proteomes" id="UP000240978"/>
    </source>
</evidence>
<evidence type="ECO:0000256" key="9">
    <source>
        <dbReference type="ARBA" id="ARBA00022989"/>
    </source>
</evidence>